<dbReference type="EMBL" id="LGRX02002090">
    <property type="protein sequence ID" value="KAK3284910.1"/>
    <property type="molecule type" value="Genomic_DNA"/>
</dbReference>
<gene>
    <name evidence="1" type="ORF">CYMTET_7460</name>
</gene>
<accession>A0AAE0GVF7</accession>
<evidence type="ECO:0000313" key="1">
    <source>
        <dbReference type="EMBL" id="KAK3284910.1"/>
    </source>
</evidence>
<comment type="caution">
    <text evidence="1">The sequence shown here is derived from an EMBL/GenBank/DDBJ whole genome shotgun (WGS) entry which is preliminary data.</text>
</comment>
<dbReference type="AlphaFoldDB" id="A0AAE0GVF7"/>
<proteinExistence type="predicted"/>
<reference evidence="1 2" key="1">
    <citation type="journal article" date="2015" name="Genome Biol. Evol.">
        <title>Comparative Genomics of a Bacterivorous Green Alga Reveals Evolutionary Causalities and Consequences of Phago-Mixotrophic Mode of Nutrition.</title>
        <authorList>
            <person name="Burns J.A."/>
            <person name="Paasch A."/>
            <person name="Narechania A."/>
            <person name="Kim E."/>
        </authorList>
    </citation>
    <scope>NUCLEOTIDE SEQUENCE [LARGE SCALE GENOMIC DNA]</scope>
    <source>
        <strain evidence="1 2">PLY_AMNH</strain>
    </source>
</reference>
<protein>
    <submittedName>
        <fullName evidence="1">Uncharacterized protein</fullName>
    </submittedName>
</protein>
<evidence type="ECO:0000313" key="2">
    <source>
        <dbReference type="Proteomes" id="UP001190700"/>
    </source>
</evidence>
<dbReference type="Proteomes" id="UP001190700">
    <property type="component" value="Unassembled WGS sequence"/>
</dbReference>
<sequence>MDFIKDVCTEASFVYDPVTAIEEGRLSFSIGSRTKKIGKKETKQEFYPIAHYTPAPDDESHDAPQTIILEEPEIAYGNTTNTLKAWKSEVYRNSDGTSNEAAVAARKMTFFSESKVVQREFGMLYEEMYVKPVANYWHVTSPKDFCNRALTMLEYNGTVVQDEHRNDAEALKALLSDKQREMLTNSVMSYIKSSAYSFERTESTGKLDATYVRCKGTEMGITATLPVTMGYDDKKRKFECRDPVTNILNFGKLEMHSILCENPLQLEVHEGQQLHNSLIHGGRDSNNACLKIEDVRPDKYACVVLKHGPFYFKTETSFAPQKHIRWVVRDSSSLSVSGNGGSKVSAIISRLGHEVRQNKDAVDSIEADESFE</sequence>
<organism evidence="1 2">
    <name type="scientific">Cymbomonas tetramitiformis</name>
    <dbReference type="NCBI Taxonomy" id="36881"/>
    <lineage>
        <taxon>Eukaryota</taxon>
        <taxon>Viridiplantae</taxon>
        <taxon>Chlorophyta</taxon>
        <taxon>Pyramimonadophyceae</taxon>
        <taxon>Pyramimonadales</taxon>
        <taxon>Pyramimonadaceae</taxon>
        <taxon>Cymbomonas</taxon>
    </lineage>
</organism>
<keyword evidence="2" id="KW-1185">Reference proteome</keyword>
<name>A0AAE0GVF7_9CHLO</name>